<evidence type="ECO:0000313" key="3">
    <source>
        <dbReference type="Proteomes" id="UP000005602"/>
    </source>
</evidence>
<keyword evidence="3" id="KW-1185">Reference proteome</keyword>
<accession>A0ABM9XE87</accession>
<feature type="transmembrane region" description="Helical" evidence="1">
    <location>
        <begin position="60"/>
        <end position="84"/>
    </location>
</feature>
<feature type="transmembrane region" description="Helical" evidence="1">
    <location>
        <begin position="29"/>
        <end position="48"/>
    </location>
</feature>
<protein>
    <submittedName>
        <fullName evidence="2">Protein ThiW</fullName>
    </submittedName>
</protein>
<dbReference type="Gene3D" id="1.10.1760.20">
    <property type="match status" value="1"/>
</dbReference>
<reference evidence="2" key="2">
    <citation type="submission" date="2013-09" db="EMBL/GenBank/DDBJ databases">
        <title>Draft genome sequence of Streptococcus infantarius subsp. infantarius ATCC BAA-102.</title>
        <authorList>
            <person name="Sudarsanam P."/>
            <person name="Ley R."/>
            <person name="Guruge J."/>
            <person name="Turnbaugh P.J."/>
            <person name="Mahowald M."/>
            <person name="Liep D."/>
            <person name="Gordon J."/>
        </authorList>
    </citation>
    <scope>NUCLEOTIDE SEQUENCE</scope>
    <source>
        <strain evidence="2">ATCC BAA-102</strain>
    </source>
</reference>
<dbReference type="InterPro" id="IPR012652">
    <property type="entry name" value="ThiW"/>
</dbReference>
<evidence type="ECO:0000256" key="1">
    <source>
        <dbReference type="SAM" id="Phobius"/>
    </source>
</evidence>
<keyword evidence="1" id="KW-0472">Membrane</keyword>
<name>A0ABM9XE87_9STRE</name>
<dbReference type="NCBIfam" id="TIGR02359">
    <property type="entry name" value="thiW"/>
    <property type="match status" value="1"/>
</dbReference>
<feature type="transmembrane region" description="Helical" evidence="1">
    <location>
        <begin position="90"/>
        <end position="111"/>
    </location>
</feature>
<dbReference type="Proteomes" id="UP000005602">
    <property type="component" value="Unassembled WGS sequence"/>
</dbReference>
<dbReference type="Pfam" id="PF09512">
    <property type="entry name" value="ThiW"/>
    <property type="match status" value="1"/>
</dbReference>
<comment type="caution">
    <text evidence="2">The sequence shown here is derived from an EMBL/GenBank/DDBJ whole genome shotgun (WGS) entry which is preliminary data.</text>
</comment>
<feature type="transmembrane region" description="Helical" evidence="1">
    <location>
        <begin position="164"/>
        <end position="186"/>
    </location>
</feature>
<evidence type="ECO:0000313" key="2">
    <source>
        <dbReference type="EMBL" id="EDT47575.1"/>
    </source>
</evidence>
<dbReference type="EMBL" id="ABJK02000020">
    <property type="protein sequence ID" value="EDT47575.1"/>
    <property type="molecule type" value="Genomic_DNA"/>
</dbReference>
<proteinExistence type="predicted"/>
<organism evidence="2 3">
    <name type="scientific">Streptococcus infantarius subsp. infantarius ATCC BAA-102</name>
    <dbReference type="NCBI Taxonomy" id="471872"/>
    <lineage>
        <taxon>Bacteria</taxon>
        <taxon>Bacillati</taxon>
        <taxon>Bacillota</taxon>
        <taxon>Bacilli</taxon>
        <taxon>Lactobacillales</taxon>
        <taxon>Streptococcaceae</taxon>
        <taxon>Streptococcus</taxon>
    </lineage>
</organism>
<sequence length="213" mass="23456">MESFYFCELLVHVSVRKGIIMANNRVHRLTVLAIMIALDFLLTPLFRIEGMAFMSSVMNIIAATFMTPIYAVAMALIVAIMRILTQAGVASVAPLAIIGSVPGAFLATYFYRLTKKPVMAWFGEFLGTGIIGSLLSAPVMVWFWTMSAHGDDELLAKASQAQSLVFFTPRFVLATLIGGFLAMAVLRGLKYSTHFMNLKKLYALESLKEDGLQ</sequence>
<feature type="transmembrane region" description="Helical" evidence="1">
    <location>
        <begin position="118"/>
        <end position="144"/>
    </location>
</feature>
<keyword evidence="1" id="KW-0812">Transmembrane</keyword>
<gene>
    <name evidence="2" type="primary">thiW</name>
    <name evidence="2" type="ORF">STRINF_01372</name>
</gene>
<reference evidence="2" key="1">
    <citation type="submission" date="2008-03" db="EMBL/GenBank/DDBJ databases">
        <authorList>
            <person name="Fulton L."/>
            <person name="Clifton S."/>
            <person name="Fulton B."/>
            <person name="Xu J."/>
            <person name="Minx P."/>
            <person name="Pepin K.H."/>
            <person name="Johnson M."/>
            <person name="Thiruvilangam P."/>
            <person name="Bhonagiri V."/>
            <person name="Nash W.E."/>
            <person name="Mardis E.R."/>
            <person name="Wilson R.K."/>
        </authorList>
    </citation>
    <scope>NUCLEOTIDE SEQUENCE [LARGE SCALE GENOMIC DNA]</scope>
    <source>
        <strain evidence="2">ATCC BAA-102</strain>
    </source>
</reference>
<keyword evidence="1" id="KW-1133">Transmembrane helix</keyword>